<proteinExistence type="inferred from homology"/>
<dbReference type="PANTHER" id="PTHR32089">
    <property type="entry name" value="METHYL-ACCEPTING CHEMOTAXIS PROTEIN MCPB"/>
    <property type="match status" value="1"/>
</dbReference>
<evidence type="ECO:0000313" key="8">
    <source>
        <dbReference type="EMBL" id="CAL96307.1"/>
    </source>
</evidence>
<comment type="subcellular location">
    <subcellularLocation>
        <location evidence="1">Membrane</location>
    </subcellularLocation>
</comment>
<dbReference type="FunFam" id="1.10.287.950:FF:000001">
    <property type="entry name" value="Methyl-accepting chemotaxis sensory transducer"/>
    <property type="match status" value="1"/>
</dbReference>
<dbReference type="SMART" id="SM00304">
    <property type="entry name" value="HAMP"/>
    <property type="match status" value="1"/>
</dbReference>
<dbReference type="GO" id="GO:0006935">
    <property type="term" value="P:chemotaxis"/>
    <property type="evidence" value="ECO:0007669"/>
    <property type="project" value="UniProtKB-ARBA"/>
</dbReference>
<dbReference type="InterPro" id="IPR003660">
    <property type="entry name" value="HAMP_dom"/>
</dbReference>
<dbReference type="GO" id="GO:0016020">
    <property type="term" value="C:membrane"/>
    <property type="evidence" value="ECO:0007669"/>
    <property type="project" value="UniProtKB-SubCell"/>
</dbReference>
<keyword evidence="2 4" id="KW-0807">Transducer</keyword>
<dbReference type="KEGG" id="azo:azo3691"/>
<evidence type="ECO:0000256" key="1">
    <source>
        <dbReference type="ARBA" id="ARBA00004370"/>
    </source>
</evidence>
<dbReference type="PANTHER" id="PTHR32089:SF112">
    <property type="entry name" value="LYSOZYME-LIKE PROTEIN-RELATED"/>
    <property type="match status" value="1"/>
</dbReference>
<reference evidence="8 9" key="1">
    <citation type="journal article" date="2006" name="Nat. Biotechnol.">
        <title>Complete genome of the mutualistic, N2-fixing grass endophyte Azoarcus sp. strain BH72.</title>
        <authorList>
            <person name="Krause A."/>
            <person name="Ramakumar A."/>
            <person name="Bartels D."/>
            <person name="Battistoni F."/>
            <person name="Bekel T."/>
            <person name="Boch J."/>
            <person name="Boehm M."/>
            <person name="Friedrich F."/>
            <person name="Hurek T."/>
            <person name="Krause L."/>
            <person name="Linke B."/>
            <person name="McHardy A.C."/>
            <person name="Sarkar A."/>
            <person name="Schneiker S."/>
            <person name="Syed A.A."/>
            <person name="Thauer R."/>
            <person name="Vorhoelter F.-J."/>
            <person name="Weidner S."/>
            <person name="Puehler A."/>
            <person name="Reinhold-Hurek B."/>
            <person name="Kaiser O."/>
            <person name="Goesmann A."/>
        </authorList>
    </citation>
    <scope>NUCLEOTIDE SEQUENCE [LARGE SCALE GENOMIC DNA]</scope>
    <source>
        <strain evidence="8 9">BH72</strain>
    </source>
</reference>
<dbReference type="SUPFAM" id="SSF58104">
    <property type="entry name" value="Methyl-accepting chemotaxis protein (MCP) signaling domain"/>
    <property type="match status" value="1"/>
</dbReference>
<feature type="domain" description="HAMP" evidence="7">
    <location>
        <begin position="344"/>
        <end position="399"/>
    </location>
</feature>
<accession>A1KBV1</accession>
<keyword evidence="5" id="KW-0472">Membrane</keyword>
<dbReference type="EMBL" id="AM406670">
    <property type="protein sequence ID" value="CAL96307.1"/>
    <property type="molecule type" value="Genomic_DNA"/>
</dbReference>
<dbReference type="HOGENOM" id="CLU_000445_107_19_4"/>
<feature type="transmembrane region" description="Helical" evidence="5">
    <location>
        <begin position="12"/>
        <end position="30"/>
    </location>
</feature>
<evidence type="ECO:0000259" key="7">
    <source>
        <dbReference type="PROSITE" id="PS50885"/>
    </source>
</evidence>
<dbReference type="CDD" id="cd11386">
    <property type="entry name" value="MCP_signal"/>
    <property type="match status" value="1"/>
</dbReference>
<comment type="similarity">
    <text evidence="3">Belongs to the methyl-accepting chemotaxis (MCP) protein family.</text>
</comment>
<evidence type="ECO:0000256" key="3">
    <source>
        <dbReference type="ARBA" id="ARBA00029447"/>
    </source>
</evidence>
<dbReference type="PROSITE" id="PS50111">
    <property type="entry name" value="CHEMOTAXIS_TRANSDUC_2"/>
    <property type="match status" value="1"/>
</dbReference>
<dbReference type="Gene3D" id="1.10.287.950">
    <property type="entry name" value="Methyl-accepting chemotaxis protein"/>
    <property type="match status" value="1"/>
</dbReference>
<keyword evidence="5" id="KW-0812">Transmembrane</keyword>
<keyword evidence="5" id="KW-1133">Transmembrane helix</keyword>
<dbReference type="SMART" id="SM00283">
    <property type="entry name" value="MA"/>
    <property type="match status" value="1"/>
</dbReference>
<name>A1KBV1_AZOSB</name>
<evidence type="ECO:0000256" key="5">
    <source>
        <dbReference type="SAM" id="Phobius"/>
    </source>
</evidence>
<dbReference type="STRING" id="62928.azo3691"/>
<dbReference type="InterPro" id="IPR029151">
    <property type="entry name" value="Sensor-like_sf"/>
</dbReference>
<dbReference type="SUPFAM" id="SSF103190">
    <property type="entry name" value="Sensory domain-like"/>
    <property type="match status" value="1"/>
</dbReference>
<dbReference type="Pfam" id="PF00015">
    <property type="entry name" value="MCPsignal"/>
    <property type="match status" value="1"/>
</dbReference>
<dbReference type="InterPro" id="IPR004089">
    <property type="entry name" value="MCPsignal_dom"/>
</dbReference>
<dbReference type="eggNOG" id="COG0840">
    <property type="taxonomic scope" value="Bacteria"/>
</dbReference>
<keyword evidence="9" id="KW-1185">Reference proteome</keyword>
<dbReference type="GO" id="GO:0007165">
    <property type="term" value="P:signal transduction"/>
    <property type="evidence" value="ECO:0007669"/>
    <property type="project" value="UniProtKB-KW"/>
</dbReference>
<organism evidence="8 9">
    <name type="scientific">Azoarcus sp. (strain BH72)</name>
    <dbReference type="NCBI Taxonomy" id="418699"/>
    <lineage>
        <taxon>Bacteria</taxon>
        <taxon>Pseudomonadati</taxon>
        <taxon>Pseudomonadota</taxon>
        <taxon>Betaproteobacteria</taxon>
        <taxon>Rhodocyclales</taxon>
        <taxon>Zoogloeaceae</taxon>
        <taxon>Azoarcus</taxon>
    </lineage>
</organism>
<dbReference type="Pfam" id="PF17201">
    <property type="entry name" value="Cache_3-Cache_2"/>
    <property type="match status" value="1"/>
</dbReference>
<evidence type="ECO:0000259" key="6">
    <source>
        <dbReference type="PROSITE" id="PS50111"/>
    </source>
</evidence>
<dbReference type="Proteomes" id="UP000002588">
    <property type="component" value="Chromosome"/>
</dbReference>
<dbReference type="InterPro" id="IPR033462">
    <property type="entry name" value="Cache_3-Cache_2"/>
</dbReference>
<feature type="domain" description="Methyl-accepting transducer" evidence="6">
    <location>
        <begin position="404"/>
        <end position="640"/>
    </location>
</feature>
<evidence type="ECO:0000256" key="4">
    <source>
        <dbReference type="PROSITE-ProRule" id="PRU00284"/>
    </source>
</evidence>
<sequence>MRYQHLSLSKQILLPALALLLVVFVSMIGFNSVLSERADLDQAGLELQNEARLIAGALDSQFESAKARGERQLRFLEQFIGGEVGPGSGTVTTGALELPEIVAKGTRLNGNVALLERFKALTNEDAAVLVVADGKVYRAATLLKKDGALLNGTALPDDDPAARAVLRGEAWQGLVIRNGEYNLSSLKPILGADGKPYGALSLRVSLAGDIDRIRALYGTTVIAKTGYVVIARPSGNDETIGEFVVHPKFAGKVIGEVAQGEARASALDNIRFEGGMRRYVWMDGERPRERLAAVSWAKTWNFQVTVGSWTDEFLAESVRLRWILAAISMAGLAVIALALGLLVRSRLAPLGGVVEAVVQLGRGDLHVSVAAADGRSDNELMRLGHALNTTVTQVRELVEDIARAADEVNGSAQRLDAGSRGLLDSAGAQAQAASGMAASVEELSVSITHVADNAREAAQMGEAALAGSHEGHEVVARTTQEMEAIADDIRQSADTVLALGEQSKQISSVVGVIREIAEQTNLLALNAAIEAARAGEQGRGFAVVADEVRKLAERTATSTREIAGTIAAIVTDTQAAAERMESVRGRVGLGVDLARQAGASLEAIDQRTGRAVSVVQDIADSTQEQSTASQEIARAVERIAQMAEETTAIASRNSGDVGQLRSVADTLKSSLGRFRR</sequence>
<dbReference type="RefSeq" id="WP_011767413.1">
    <property type="nucleotide sequence ID" value="NC_008702.1"/>
</dbReference>
<feature type="transmembrane region" description="Helical" evidence="5">
    <location>
        <begin position="322"/>
        <end position="343"/>
    </location>
</feature>
<dbReference type="PROSITE" id="PS50885">
    <property type="entry name" value="HAMP"/>
    <property type="match status" value="1"/>
</dbReference>
<gene>
    <name evidence="8" type="ordered locus">azo3691</name>
</gene>
<evidence type="ECO:0000256" key="2">
    <source>
        <dbReference type="ARBA" id="ARBA00023224"/>
    </source>
</evidence>
<protein>
    <submittedName>
        <fullName evidence="8">Methyl-accepting chemotaxis transducer</fullName>
    </submittedName>
</protein>
<evidence type="ECO:0000313" key="9">
    <source>
        <dbReference type="Proteomes" id="UP000002588"/>
    </source>
</evidence>
<dbReference type="AlphaFoldDB" id="A1KBV1"/>